<accession>G0YQ99</accession>
<sequence>MGYTSITAILNLLNDALAEWAEDNPDAYKAVRDCPVLKVIDDQLEHLTNVKTGKLWLT</sequence>
<evidence type="ECO:0000313" key="2">
    <source>
        <dbReference type="Proteomes" id="UP000008893"/>
    </source>
</evidence>
<reference evidence="1 2" key="1">
    <citation type="journal article" date="2011" name="Appl. Environ. Microbiol.">
        <title>Novel Virulent and Broad-Host-Range Erwinia amylovora Bacteriophages Reveal a High Degree of Mosaicism and a Relationship to Enterobacteriaceae Phages.</title>
        <authorList>
            <person name="Born Y."/>
            <person name="Fieseler L."/>
            <person name="Marazzi J."/>
            <person name="Lurz R."/>
            <person name="Duffy B."/>
            <person name="Loessner M.J."/>
        </authorList>
    </citation>
    <scope>NUCLEOTIDE SEQUENCE [LARGE SCALE GENOMIC DNA]</scope>
</reference>
<evidence type="ECO:0000313" key="1">
    <source>
        <dbReference type="EMBL" id="AEJ81526.1"/>
    </source>
</evidence>
<proteinExistence type="predicted"/>
<dbReference type="KEGG" id="vg:14013695"/>
<dbReference type="Proteomes" id="UP000008893">
    <property type="component" value="Segment"/>
</dbReference>
<organism evidence="1 2">
    <name type="scientific">Erwinia phage vB_EamP-S6</name>
    <dbReference type="NCBI Taxonomy" id="1051675"/>
    <lineage>
        <taxon>Viruses</taxon>
        <taxon>Duplodnaviria</taxon>
        <taxon>Heunggongvirae</taxon>
        <taxon>Uroviricota</taxon>
        <taxon>Caudoviricetes</taxon>
        <taxon>Schitoviridae</taxon>
        <taxon>Waedenswilvirus</taxon>
        <taxon>Waedenswilvirus S6</taxon>
    </lineage>
</organism>
<keyword evidence="2" id="KW-1185">Reference proteome</keyword>
<dbReference type="GeneID" id="14013695"/>
<name>G0YQ99_9CAUD</name>
<protein>
    <submittedName>
        <fullName evidence="1">Gp007</fullName>
    </submittedName>
</protein>
<dbReference type="RefSeq" id="YP_007005743.1">
    <property type="nucleotide sequence ID" value="NC_019514.1"/>
</dbReference>
<dbReference type="EMBL" id="HQ728266">
    <property type="protein sequence ID" value="AEJ81526.1"/>
    <property type="molecule type" value="Genomic_DNA"/>
</dbReference>